<sequence>MSDIGIFIFGMFIFGVAICSTLIVVLAGNVTPAEKVKTPETKTDVSGNAAVVPENV</sequence>
<dbReference type="RefSeq" id="WP_158520889.1">
    <property type="nucleotide sequence ID" value="NZ_CP017641.1"/>
</dbReference>
<keyword evidence="1" id="KW-0472">Membrane</keyword>
<dbReference type="KEGG" id="fmr:Fuma_01421"/>
<evidence type="ECO:0000256" key="1">
    <source>
        <dbReference type="SAM" id="Phobius"/>
    </source>
</evidence>
<dbReference type="AlphaFoldDB" id="A0A1P8WCN1"/>
<reference evidence="2 3" key="1">
    <citation type="journal article" date="2016" name="Front. Microbiol.">
        <title>Fuerstia marisgermanicae gen. nov., sp. nov., an Unusual Member of the Phylum Planctomycetes from the German Wadden Sea.</title>
        <authorList>
            <person name="Kohn T."/>
            <person name="Heuer A."/>
            <person name="Jogler M."/>
            <person name="Vollmers J."/>
            <person name="Boedeker C."/>
            <person name="Bunk B."/>
            <person name="Rast P."/>
            <person name="Borchert D."/>
            <person name="Glockner I."/>
            <person name="Freese H.M."/>
            <person name="Klenk H.P."/>
            <person name="Overmann J."/>
            <person name="Kaster A.K."/>
            <person name="Rohde M."/>
            <person name="Wiegand S."/>
            <person name="Jogler C."/>
        </authorList>
    </citation>
    <scope>NUCLEOTIDE SEQUENCE [LARGE SCALE GENOMIC DNA]</scope>
    <source>
        <strain evidence="2 3">NH11</strain>
    </source>
</reference>
<evidence type="ECO:0000313" key="3">
    <source>
        <dbReference type="Proteomes" id="UP000187735"/>
    </source>
</evidence>
<gene>
    <name evidence="2" type="ORF">Fuma_01421</name>
</gene>
<keyword evidence="1" id="KW-0812">Transmembrane</keyword>
<keyword evidence="3" id="KW-1185">Reference proteome</keyword>
<feature type="transmembrane region" description="Helical" evidence="1">
    <location>
        <begin position="6"/>
        <end position="27"/>
    </location>
</feature>
<dbReference type="Proteomes" id="UP000187735">
    <property type="component" value="Chromosome"/>
</dbReference>
<dbReference type="EMBL" id="CP017641">
    <property type="protein sequence ID" value="APZ91825.1"/>
    <property type="molecule type" value="Genomic_DNA"/>
</dbReference>
<keyword evidence="1" id="KW-1133">Transmembrane helix</keyword>
<organism evidence="2 3">
    <name type="scientific">Fuerstiella marisgermanici</name>
    <dbReference type="NCBI Taxonomy" id="1891926"/>
    <lineage>
        <taxon>Bacteria</taxon>
        <taxon>Pseudomonadati</taxon>
        <taxon>Planctomycetota</taxon>
        <taxon>Planctomycetia</taxon>
        <taxon>Planctomycetales</taxon>
        <taxon>Planctomycetaceae</taxon>
        <taxon>Fuerstiella</taxon>
    </lineage>
</organism>
<proteinExistence type="predicted"/>
<protein>
    <submittedName>
        <fullName evidence="2">Uncharacterized protein</fullName>
    </submittedName>
</protein>
<name>A0A1P8WCN1_9PLAN</name>
<evidence type="ECO:0000313" key="2">
    <source>
        <dbReference type="EMBL" id="APZ91825.1"/>
    </source>
</evidence>
<accession>A0A1P8WCN1</accession>